<dbReference type="GO" id="GO:0007189">
    <property type="term" value="P:adenylate cyclase-activating G protein-coupled receptor signaling pathway"/>
    <property type="evidence" value="ECO:0007669"/>
    <property type="project" value="TreeGrafter"/>
</dbReference>
<dbReference type="Proteomes" id="UP000007267">
    <property type="component" value="Unassembled WGS sequence"/>
</dbReference>
<proteinExistence type="predicted"/>
<evidence type="ECO:0000313" key="8">
    <source>
        <dbReference type="Proteomes" id="UP000007267"/>
    </source>
</evidence>
<dbReference type="Ensembl" id="ENSPSIT00000013149.1">
    <property type="protein sequence ID" value="ENSPSIP00000013086.1"/>
    <property type="gene ID" value="ENSPSIG00000011780.1"/>
</dbReference>
<sequence>MAFYDLEDWRLDIITKVGLVISLLCLLLSILTFLFSRALQGPRTTIHLHLCLALFVAYAVFLTGMSRTDNEVACAVVAGLLHYSLLTAFCWMCLEGLELYLLVVRVFKPQGLKRRYMFLLGYGVPAILVGISAASYSEGYGTKRYCWLSLKKEFIWSFLAPVCIIIAVRLQLAGRAGLYPQPCPDPEFPP</sequence>
<keyword evidence="3 5" id="KW-1133">Transmembrane helix</keyword>
<dbReference type="PANTHER" id="PTHR12011:SF348">
    <property type="entry name" value="ADHESION G PROTEIN-COUPLED RECEPTOR E5"/>
    <property type="match status" value="1"/>
</dbReference>
<protein>
    <recommendedName>
        <fullName evidence="6">G-protein coupled receptors family 2 profile 2 domain-containing protein</fullName>
    </recommendedName>
</protein>
<dbReference type="Pfam" id="PF00002">
    <property type="entry name" value="7tm_2"/>
    <property type="match status" value="1"/>
</dbReference>
<keyword evidence="2 5" id="KW-0812">Transmembrane</keyword>
<accession>K7FYH6</accession>
<dbReference type="InterPro" id="IPR000832">
    <property type="entry name" value="GPCR_2_secretin-like"/>
</dbReference>
<evidence type="ECO:0000256" key="3">
    <source>
        <dbReference type="ARBA" id="ARBA00022989"/>
    </source>
</evidence>
<dbReference type="GO" id="GO:0005886">
    <property type="term" value="C:plasma membrane"/>
    <property type="evidence" value="ECO:0007669"/>
    <property type="project" value="TreeGrafter"/>
</dbReference>
<dbReference type="GO" id="GO:0004930">
    <property type="term" value="F:G protein-coupled receptor activity"/>
    <property type="evidence" value="ECO:0007669"/>
    <property type="project" value="InterPro"/>
</dbReference>
<name>K7FYH6_PELSI</name>
<feature type="transmembrane region" description="Helical" evidence="5">
    <location>
        <begin position="85"/>
        <end position="104"/>
    </location>
</feature>
<evidence type="ECO:0000256" key="2">
    <source>
        <dbReference type="ARBA" id="ARBA00022692"/>
    </source>
</evidence>
<dbReference type="PRINTS" id="PR00249">
    <property type="entry name" value="GPCRSECRETIN"/>
</dbReference>
<evidence type="ECO:0000256" key="5">
    <source>
        <dbReference type="SAM" id="Phobius"/>
    </source>
</evidence>
<dbReference type="HOGENOM" id="CLU_002753_3_4_1"/>
<dbReference type="PANTHER" id="PTHR12011">
    <property type="entry name" value="ADHESION G-PROTEIN COUPLED RECEPTOR"/>
    <property type="match status" value="1"/>
</dbReference>
<dbReference type="Gene3D" id="1.20.1070.10">
    <property type="entry name" value="Rhodopsin 7-helix transmembrane proteins"/>
    <property type="match status" value="1"/>
</dbReference>
<organism evidence="7 8">
    <name type="scientific">Pelodiscus sinensis</name>
    <name type="common">Chinese softshell turtle</name>
    <name type="synonym">Trionyx sinensis</name>
    <dbReference type="NCBI Taxonomy" id="13735"/>
    <lineage>
        <taxon>Eukaryota</taxon>
        <taxon>Metazoa</taxon>
        <taxon>Chordata</taxon>
        <taxon>Craniata</taxon>
        <taxon>Vertebrata</taxon>
        <taxon>Euteleostomi</taxon>
        <taxon>Archelosauria</taxon>
        <taxon>Testudinata</taxon>
        <taxon>Testudines</taxon>
        <taxon>Cryptodira</taxon>
        <taxon>Trionychia</taxon>
        <taxon>Trionychidae</taxon>
        <taxon>Pelodiscus</taxon>
    </lineage>
</organism>
<evidence type="ECO:0000313" key="7">
    <source>
        <dbReference type="Ensembl" id="ENSPSIP00000013086.1"/>
    </source>
</evidence>
<evidence type="ECO:0000256" key="1">
    <source>
        <dbReference type="ARBA" id="ARBA00004141"/>
    </source>
</evidence>
<comment type="subcellular location">
    <subcellularLocation>
        <location evidence="1">Membrane</location>
        <topology evidence="1">Multi-pass membrane protein</topology>
    </subcellularLocation>
</comment>
<feature type="transmembrane region" description="Helical" evidence="5">
    <location>
        <begin position="46"/>
        <end position="65"/>
    </location>
</feature>
<evidence type="ECO:0000259" key="6">
    <source>
        <dbReference type="PROSITE" id="PS50261"/>
    </source>
</evidence>
<dbReference type="AlphaFoldDB" id="K7FYH6"/>
<reference evidence="8" key="1">
    <citation type="submission" date="2011-10" db="EMBL/GenBank/DDBJ databases">
        <authorList>
            <consortium name="Soft-shell Turtle Genome Consortium"/>
        </authorList>
    </citation>
    <scope>NUCLEOTIDE SEQUENCE [LARGE SCALE GENOMIC DNA]</scope>
    <source>
        <strain evidence="8">Daiwa-1</strain>
    </source>
</reference>
<feature type="transmembrane region" description="Helical" evidence="5">
    <location>
        <begin position="154"/>
        <end position="172"/>
    </location>
</feature>
<reference evidence="7" key="3">
    <citation type="submission" date="2025-08" db="UniProtKB">
        <authorList>
            <consortium name="Ensembl"/>
        </authorList>
    </citation>
    <scope>IDENTIFICATION</scope>
</reference>
<dbReference type="InterPro" id="IPR017981">
    <property type="entry name" value="GPCR_2-like_7TM"/>
</dbReference>
<evidence type="ECO:0000256" key="4">
    <source>
        <dbReference type="ARBA" id="ARBA00023136"/>
    </source>
</evidence>
<dbReference type="GeneTree" id="ENSGT00940000160578"/>
<dbReference type="eggNOG" id="KOG4193">
    <property type="taxonomic scope" value="Eukaryota"/>
</dbReference>
<feature type="domain" description="G-protein coupled receptors family 2 profile 2" evidence="6">
    <location>
        <begin position="11"/>
        <end position="172"/>
    </location>
</feature>
<keyword evidence="8" id="KW-1185">Reference proteome</keyword>
<dbReference type="SUPFAM" id="SSF81321">
    <property type="entry name" value="Family A G protein-coupled receptor-like"/>
    <property type="match status" value="1"/>
</dbReference>
<dbReference type="PROSITE" id="PS50261">
    <property type="entry name" value="G_PROTEIN_RECEP_F2_4"/>
    <property type="match status" value="1"/>
</dbReference>
<dbReference type="EMBL" id="AGCU01146672">
    <property type="status" value="NOT_ANNOTATED_CDS"/>
    <property type="molecule type" value="Genomic_DNA"/>
</dbReference>
<reference evidence="8" key="2">
    <citation type="journal article" date="2013" name="Nat. Genet.">
        <title>The draft genomes of soft-shell turtle and green sea turtle yield insights into the development and evolution of the turtle-specific body plan.</title>
        <authorList>
            <person name="Wang Z."/>
            <person name="Pascual-Anaya J."/>
            <person name="Zadissa A."/>
            <person name="Li W."/>
            <person name="Niimura Y."/>
            <person name="Huang Z."/>
            <person name="Li C."/>
            <person name="White S."/>
            <person name="Xiong Z."/>
            <person name="Fang D."/>
            <person name="Wang B."/>
            <person name="Ming Y."/>
            <person name="Chen Y."/>
            <person name="Zheng Y."/>
            <person name="Kuraku S."/>
            <person name="Pignatelli M."/>
            <person name="Herrero J."/>
            <person name="Beal K."/>
            <person name="Nozawa M."/>
            <person name="Li Q."/>
            <person name="Wang J."/>
            <person name="Zhang H."/>
            <person name="Yu L."/>
            <person name="Shigenobu S."/>
            <person name="Wang J."/>
            <person name="Liu J."/>
            <person name="Flicek P."/>
            <person name="Searle S."/>
            <person name="Wang J."/>
            <person name="Kuratani S."/>
            <person name="Yin Y."/>
            <person name="Aken B."/>
            <person name="Zhang G."/>
            <person name="Irie N."/>
        </authorList>
    </citation>
    <scope>NUCLEOTIDE SEQUENCE [LARGE SCALE GENOMIC DNA]</scope>
    <source>
        <strain evidence="8">Daiwa-1</strain>
    </source>
</reference>
<feature type="transmembrane region" description="Helical" evidence="5">
    <location>
        <begin position="13"/>
        <end position="34"/>
    </location>
</feature>
<reference evidence="7" key="4">
    <citation type="submission" date="2025-09" db="UniProtKB">
        <authorList>
            <consortium name="Ensembl"/>
        </authorList>
    </citation>
    <scope>IDENTIFICATION</scope>
</reference>
<feature type="transmembrane region" description="Helical" evidence="5">
    <location>
        <begin position="116"/>
        <end position="134"/>
    </location>
</feature>
<dbReference type="OMA" id="IMKMEDY"/>
<keyword evidence="4 5" id="KW-0472">Membrane</keyword>
<dbReference type="GO" id="GO:0007166">
    <property type="term" value="P:cell surface receptor signaling pathway"/>
    <property type="evidence" value="ECO:0007669"/>
    <property type="project" value="InterPro"/>
</dbReference>